<keyword evidence="4 6" id="KW-0408">Iron</keyword>
<dbReference type="PROSITE" id="PS00198">
    <property type="entry name" value="4FE4S_FER_1"/>
    <property type="match status" value="2"/>
</dbReference>
<dbReference type="Gene3D" id="1.10.1060.10">
    <property type="entry name" value="Alpha-helical ferredoxin"/>
    <property type="match status" value="1"/>
</dbReference>
<evidence type="ECO:0000256" key="3">
    <source>
        <dbReference type="ARBA" id="ARBA00022737"/>
    </source>
</evidence>
<dbReference type="AlphaFoldDB" id="A0A6S7D1Y9"/>
<comment type="cofactor">
    <cofactor evidence="6">
        <name>[4Fe-4S] cluster</name>
        <dbReference type="ChEBI" id="CHEBI:49883"/>
    </cofactor>
    <text evidence="6">Binds 2 [4Fe-4S] clusters.</text>
</comment>
<comment type="function">
    <text evidence="6">Component of a complex that catalyzes the oxidation of glycolate to glyoxylate.</text>
</comment>
<dbReference type="PIRSF" id="PIRSF000139">
    <property type="entry name" value="Glc_ox_4Fe-4S"/>
    <property type="match status" value="1"/>
</dbReference>
<keyword evidence="6" id="KW-0813">Transport</keyword>
<dbReference type="Pfam" id="PF13183">
    <property type="entry name" value="Fer4_8"/>
    <property type="match status" value="1"/>
</dbReference>
<dbReference type="PANTHER" id="PTHR32479">
    <property type="entry name" value="GLYCOLATE OXIDASE IRON-SULFUR SUBUNIT"/>
    <property type="match status" value="1"/>
</dbReference>
<keyword evidence="3" id="KW-0677">Repeat</keyword>
<dbReference type="InterPro" id="IPR009051">
    <property type="entry name" value="Helical_ferredxn"/>
</dbReference>
<dbReference type="EC" id="1.1.99.14" evidence="6"/>
<evidence type="ECO:0000313" key="8">
    <source>
        <dbReference type="EMBL" id="CAB3803931.1"/>
    </source>
</evidence>
<keyword evidence="9" id="KW-1185">Reference proteome</keyword>
<evidence type="ECO:0000259" key="7">
    <source>
        <dbReference type="PROSITE" id="PS51379"/>
    </source>
</evidence>
<feature type="domain" description="4Fe-4S ferredoxin-type" evidence="7">
    <location>
        <begin position="14"/>
        <end position="45"/>
    </location>
</feature>
<organism evidence="8 9">
    <name type="scientific">Pararobbsia alpina</name>
    <dbReference type="NCBI Taxonomy" id="621374"/>
    <lineage>
        <taxon>Bacteria</taxon>
        <taxon>Pseudomonadati</taxon>
        <taxon>Pseudomonadota</taxon>
        <taxon>Betaproteobacteria</taxon>
        <taxon>Burkholderiales</taxon>
        <taxon>Burkholderiaceae</taxon>
        <taxon>Pararobbsia</taxon>
    </lineage>
</organism>
<evidence type="ECO:0000256" key="5">
    <source>
        <dbReference type="ARBA" id="ARBA00023014"/>
    </source>
</evidence>
<dbReference type="SUPFAM" id="SSF54862">
    <property type="entry name" value="4Fe-4S ferredoxins"/>
    <property type="match status" value="1"/>
</dbReference>
<gene>
    <name evidence="8" type="primary">lutA_3</name>
    <name evidence="8" type="ORF">LMG28138_05429</name>
</gene>
<keyword evidence="1 6" id="KW-0004">4Fe-4S</keyword>
<name>A0A6S7D1Y9_9BURK</name>
<dbReference type="Proteomes" id="UP000494115">
    <property type="component" value="Unassembled WGS sequence"/>
</dbReference>
<dbReference type="InterPro" id="IPR012257">
    <property type="entry name" value="Glc_ox_4Fe-4S"/>
</dbReference>
<sequence length="435" mass="47600">MRTNIPEAALADRGTLLANDIIRTCVHCGICLSHCPTYQIRHDENDSPRGRIILMRNMFEEDRAPDAKTVEHLDRCLTCLACEAICPSGVQYSKLIAHGRERIESTYRRPFVPRVIRRMLTVLIPNPRLFTIGFLLGRAARPLRGLLRGTLRAMLEVAPKDARVGSSPVDRPQIFLALSERRARVCMLSGCVQKVLDPAINEATIRLLRRHGVEVVIARGIGCCGAIAEHMGLPEQALPFVKANIDAWLSEADKPGGLDAIIINASGCGTSVKAYGHALRLDPAWKDKATRVSNLAKDITEFMSTLGIQIPHTPRRLRVAYHAACSMQHGQRIVHQPIDLLRAAGYEVVEPPDSFMCCGSAGVYNILQSSLASELKQRKVANIQSMNAEVVASGNIGCMTQLADAVGIPVVHTVELLDWATGGPMPEALRKAPVE</sequence>
<dbReference type="GO" id="GO:0019154">
    <property type="term" value="F:glycolate dehydrogenase activity"/>
    <property type="evidence" value="ECO:0007669"/>
    <property type="project" value="UniProtKB-EC"/>
</dbReference>
<dbReference type="InterPro" id="IPR017900">
    <property type="entry name" value="4Fe4S_Fe_S_CS"/>
</dbReference>
<proteinExistence type="predicted"/>
<evidence type="ECO:0000313" key="9">
    <source>
        <dbReference type="Proteomes" id="UP000494115"/>
    </source>
</evidence>
<dbReference type="PANTHER" id="PTHR32479:SF17">
    <property type="entry name" value="GLYCOLATE OXIDASE IRON-SULFUR SUBUNIT"/>
    <property type="match status" value="1"/>
</dbReference>
<comment type="catalytic activity">
    <reaction evidence="6">
        <text>(R)-lactate + A = pyruvate + AH2</text>
        <dbReference type="Rhea" id="RHEA:15089"/>
        <dbReference type="ChEBI" id="CHEBI:13193"/>
        <dbReference type="ChEBI" id="CHEBI:15361"/>
        <dbReference type="ChEBI" id="CHEBI:16004"/>
        <dbReference type="ChEBI" id="CHEBI:17499"/>
    </reaction>
</comment>
<dbReference type="GO" id="GO:0051539">
    <property type="term" value="F:4 iron, 4 sulfur cluster binding"/>
    <property type="evidence" value="ECO:0007669"/>
    <property type="project" value="UniProtKB-UniRule"/>
</dbReference>
<evidence type="ECO:0000256" key="1">
    <source>
        <dbReference type="ARBA" id="ARBA00022485"/>
    </source>
</evidence>
<keyword evidence="2 6" id="KW-0479">Metal-binding</keyword>
<reference evidence="8 9" key="1">
    <citation type="submission" date="2020-04" db="EMBL/GenBank/DDBJ databases">
        <authorList>
            <person name="De Canck E."/>
        </authorList>
    </citation>
    <scope>NUCLEOTIDE SEQUENCE [LARGE SCALE GENOMIC DNA]</scope>
    <source>
        <strain evidence="8 9">LMG 28138</strain>
    </source>
</reference>
<protein>
    <recommendedName>
        <fullName evidence="6">Glycolate oxidase iron-sulfur subunit</fullName>
        <ecNumber evidence="6">1.1.99.14</ecNumber>
    </recommendedName>
</protein>
<dbReference type="RefSeq" id="WP_175107996.1">
    <property type="nucleotide sequence ID" value="NZ_CADIKM010000059.1"/>
</dbReference>
<keyword evidence="5 6" id="KW-0411">Iron-sulfur</keyword>
<dbReference type="Pfam" id="PF02754">
    <property type="entry name" value="CCG"/>
    <property type="match status" value="2"/>
</dbReference>
<dbReference type="NCBIfam" id="NF008434">
    <property type="entry name" value="PRK11274.1"/>
    <property type="match status" value="1"/>
</dbReference>
<evidence type="ECO:0000256" key="2">
    <source>
        <dbReference type="ARBA" id="ARBA00022723"/>
    </source>
</evidence>
<dbReference type="GO" id="GO:0046872">
    <property type="term" value="F:metal ion binding"/>
    <property type="evidence" value="ECO:0007669"/>
    <property type="project" value="UniProtKB-UniRule"/>
</dbReference>
<keyword evidence="6" id="KW-0249">Electron transport</keyword>
<feature type="domain" description="4Fe-4S ferredoxin-type" evidence="7">
    <location>
        <begin position="66"/>
        <end position="96"/>
    </location>
</feature>
<evidence type="ECO:0000256" key="6">
    <source>
        <dbReference type="PIRNR" id="PIRNR000139"/>
    </source>
</evidence>
<dbReference type="InterPro" id="IPR004017">
    <property type="entry name" value="Cys_rich_dom"/>
</dbReference>
<comment type="catalytic activity">
    <reaction evidence="6">
        <text>glycolate + A = glyoxylate + AH2</text>
        <dbReference type="Rhea" id="RHEA:21264"/>
        <dbReference type="ChEBI" id="CHEBI:13193"/>
        <dbReference type="ChEBI" id="CHEBI:17499"/>
        <dbReference type="ChEBI" id="CHEBI:29805"/>
        <dbReference type="ChEBI" id="CHEBI:36655"/>
        <dbReference type="EC" id="1.1.99.14"/>
    </reaction>
</comment>
<dbReference type="InterPro" id="IPR017896">
    <property type="entry name" value="4Fe4S_Fe-S-bd"/>
</dbReference>
<evidence type="ECO:0000256" key="4">
    <source>
        <dbReference type="ARBA" id="ARBA00023004"/>
    </source>
</evidence>
<dbReference type="EMBL" id="CADIKM010000059">
    <property type="protein sequence ID" value="CAB3803931.1"/>
    <property type="molecule type" value="Genomic_DNA"/>
</dbReference>
<dbReference type="PROSITE" id="PS51379">
    <property type="entry name" value="4FE4S_FER_2"/>
    <property type="match status" value="2"/>
</dbReference>
<accession>A0A6S7D1Y9</accession>